<dbReference type="OrthoDB" id="1897212at2759"/>
<dbReference type="PANTHER" id="PTHR31374:SF281">
    <property type="entry name" value="INDOLE-3-ACETIC ACID-INDUCED PROTEIN ARG7-LIKE"/>
    <property type="match status" value="1"/>
</dbReference>
<reference evidence="2" key="1">
    <citation type="submission" date="2019-11" db="EMBL/GenBank/DDBJ databases">
        <authorList>
            <person name="Liu Y."/>
            <person name="Hou J."/>
            <person name="Li T.-Q."/>
            <person name="Guan C.-H."/>
            <person name="Wu X."/>
            <person name="Wu H.-Z."/>
            <person name="Ling F."/>
            <person name="Zhang R."/>
            <person name="Shi X.-G."/>
            <person name="Ren J.-P."/>
            <person name="Chen E.-F."/>
            <person name="Sun J.-M."/>
        </authorList>
    </citation>
    <scope>NUCLEOTIDE SEQUENCE</scope>
    <source>
        <strain evidence="2">Adult_tree_wgs_1</strain>
        <tissue evidence="2">Leaves</tissue>
    </source>
</reference>
<proteinExistence type="inferred from homology"/>
<dbReference type="PANTHER" id="PTHR31374">
    <property type="entry name" value="AUXIN-INDUCED PROTEIN-LIKE-RELATED"/>
    <property type="match status" value="1"/>
</dbReference>
<comment type="caution">
    <text evidence="2">The sequence shown here is derived from an EMBL/GenBank/DDBJ whole genome shotgun (WGS) entry which is preliminary data.</text>
</comment>
<dbReference type="InterPro" id="IPR003676">
    <property type="entry name" value="SAUR_fam"/>
</dbReference>
<organism evidence="2 3">
    <name type="scientific">Rhododendron simsii</name>
    <name type="common">Sims's rhododendron</name>
    <dbReference type="NCBI Taxonomy" id="118357"/>
    <lineage>
        <taxon>Eukaryota</taxon>
        <taxon>Viridiplantae</taxon>
        <taxon>Streptophyta</taxon>
        <taxon>Embryophyta</taxon>
        <taxon>Tracheophyta</taxon>
        <taxon>Spermatophyta</taxon>
        <taxon>Magnoliopsida</taxon>
        <taxon>eudicotyledons</taxon>
        <taxon>Gunneridae</taxon>
        <taxon>Pentapetalae</taxon>
        <taxon>asterids</taxon>
        <taxon>Ericales</taxon>
        <taxon>Ericaceae</taxon>
        <taxon>Ericoideae</taxon>
        <taxon>Rhodoreae</taxon>
        <taxon>Rhododendron</taxon>
    </lineage>
</organism>
<accession>A0A834LPR1</accession>
<dbReference type="Pfam" id="PF02519">
    <property type="entry name" value="Auxin_inducible"/>
    <property type="match status" value="1"/>
</dbReference>
<comment type="similarity">
    <text evidence="1">Belongs to the ARG7 family.</text>
</comment>
<evidence type="ECO:0000256" key="1">
    <source>
        <dbReference type="ARBA" id="ARBA00006974"/>
    </source>
</evidence>
<gene>
    <name evidence="2" type="ORF">RHSIM_Rhsim05G0107900</name>
</gene>
<keyword evidence="3" id="KW-1185">Reference proteome</keyword>
<name>A0A834LPR1_RHOSS</name>
<dbReference type="AlphaFoldDB" id="A0A834LPR1"/>
<evidence type="ECO:0000313" key="3">
    <source>
        <dbReference type="Proteomes" id="UP000626092"/>
    </source>
</evidence>
<protein>
    <submittedName>
        <fullName evidence="2">Uncharacterized protein</fullName>
    </submittedName>
</protein>
<dbReference type="EMBL" id="WJXA01000005">
    <property type="protein sequence ID" value="KAF7143936.1"/>
    <property type="molecule type" value="Genomic_DNA"/>
</dbReference>
<sequence length="256" mass="27964">MKPTEISLRYRRCPLIPSSLSPINHLLSSMKFNGEVGVVDVDFAGANLQEVVFEVLSEIDGPTPAVQQPPNRAVATMAENLLNTGPILAEGDGSSTQGGDATMEVLQAVRDGQNQMIAAMTALTEAITAALPRAPSVSSKNLFLSDVYEINDLDDQLVLRPWVEATSDQKHLDMANSCKSDHEKGGKRAPKGHFVVYAGEEMRRFVVPISYLKVPIFKQLLDEAAEEYGFQHSQGGIVLPCHESTFQQALDFMAKY</sequence>
<evidence type="ECO:0000313" key="2">
    <source>
        <dbReference type="EMBL" id="KAF7143936.1"/>
    </source>
</evidence>
<dbReference type="GO" id="GO:0009733">
    <property type="term" value="P:response to auxin"/>
    <property type="evidence" value="ECO:0007669"/>
    <property type="project" value="InterPro"/>
</dbReference>
<dbReference type="Proteomes" id="UP000626092">
    <property type="component" value="Unassembled WGS sequence"/>
</dbReference>